<comment type="caution">
    <text evidence="1">The sequence shown here is derived from an EMBL/GenBank/DDBJ whole genome shotgun (WGS) entry which is preliminary data.</text>
</comment>
<dbReference type="Proteomes" id="UP000237105">
    <property type="component" value="Unassembled WGS sequence"/>
</dbReference>
<dbReference type="EMBL" id="JXTB01000003">
    <property type="protein sequence ID" value="PON79671.1"/>
    <property type="molecule type" value="Genomic_DNA"/>
</dbReference>
<evidence type="ECO:0000313" key="2">
    <source>
        <dbReference type="Proteomes" id="UP000237105"/>
    </source>
</evidence>
<gene>
    <name evidence="1" type="ORF">PanWU01x14_009030</name>
</gene>
<organism evidence="1 2">
    <name type="scientific">Parasponia andersonii</name>
    <name type="common">Sponia andersonii</name>
    <dbReference type="NCBI Taxonomy" id="3476"/>
    <lineage>
        <taxon>Eukaryota</taxon>
        <taxon>Viridiplantae</taxon>
        <taxon>Streptophyta</taxon>
        <taxon>Embryophyta</taxon>
        <taxon>Tracheophyta</taxon>
        <taxon>Spermatophyta</taxon>
        <taxon>Magnoliopsida</taxon>
        <taxon>eudicotyledons</taxon>
        <taxon>Gunneridae</taxon>
        <taxon>Pentapetalae</taxon>
        <taxon>rosids</taxon>
        <taxon>fabids</taxon>
        <taxon>Rosales</taxon>
        <taxon>Cannabaceae</taxon>
        <taxon>Parasponia</taxon>
    </lineage>
</organism>
<protein>
    <submittedName>
        <fullName evidence="1">Uncharacterized protein</fullName>
    </submittedName>
</protein>
<sequence length="118" mass="14071">MVELFTNVMMCIKAYRITCMNCYFVKTEVKIMKYLKCTKYTYVDFLIWCNTYFVTMACVRHNTDANMHSLKLLACLENKVCFFEINMILLTRWLSWTCMNLRNESTYICLSSVLICLL</sequence>
<evidence type="ECO:0000313" key="1">
    <source>
        <dbReference type="EMBL" id="PON79671.1"/>
    </source>
</evidence>
<name>A0A2P5E2C3_PARAD</name>
<keyword evidence="2" id="KW-1185">Reference proteome</keyword>
<reference evidence="2" key="1">
    <citation type="submission" date="2016-06" db="EMBL/GenBank/DDBJ databases">
        <title>Parallel loss of symbiosis genes in relatives of nitrogen-fixing non-legume Parasponia.</title>
        <authorList>
            <person name="Van Velzen R."/>
            <person name="Holmer R."/>
            <person name="Bu F."/>
            <person name="Rutten L."/>
            <person name="Van Zeijl A."/>
            <person name="Liu W."/>
            <person name="Santuari L."/>
            <person name="Cao Q."/>
            <person name="Sharma T."/>
            <person name="Shen D."/>
            <person name="Roswanjaya Y."/>
            <person name="Wardhani T."/>
            <person name="Kalhor M.S."/>
            <person name="Jansen J."/>
            <person name="Van den Hoogen J."/>
            <person name="Gungor B."/>
            <person name="Hartog M."/>
            <person name="Hontelez J."/>
            <person name="Verver J."/>
            <person name="Yang W.-C."/>
            <person name="Schijlen E."/>
            <person name="Repin R."/>
            <person name="Schilthuizen M."/>
            <person name="Schranz E."/>
            <person name="Heidstra R."/>
            <person name="Miyata K."/>
            <person name="Fedorova E."/>
            <person name="Kohlen W."/>
            <person name="Bisseling T."/>
            <person name="Smit S."/>
            <person name="Geurts R."/>
        </authorList>
    </citation>
    <scope>NUCLEOTIDE SEQUENCE [LARGE SCALE GENOMIC DNA]</scope>
    <source>
        <strain evidence="2">cv. WU1-14</strain>
    </source>
</reference>
<dbReference type="AlphaFoldDB" id="A0A2P5E2C3"/>
<proteinExistence type="predicted"/>
<accession>A0A2P5E2C3</accession>